<dbReference type="NCBIfam" id="TIGR03361">
    <property type="entry name" value="VI_Rhs_Vgr"/>
    <property type="match status" value="1"/>
</dbReference>
<dbReference type="Proteomes" id="UP000516028">
    <property type="component" value="Chromosome"/>
</dbReference>
<dbReference type="FunFam" id="2.40.50.230:FF:000001">
    <property type="entry name" value="Type VI secretion protein VgrG"/>
    <property type="match status" value="1"/>
</dbReference>
<dbReference type="InterPro" id="IPR006531">
    <property type="entry name" value="Gp5/Vgr_OB"/>
</dbReference>
<dbReference type="SUPFAM" id="SSF69255">
    <property type="entry name" value="gp5 N-terminal domain-like"/>
    <property type="match status" value="1"/>
</dbReference>
<dbReference type="PANTHER" id="PTHR32305">
    <property type="match status" value="1"/>
</dbReference>
<feature type="region of interest" description="Disordered" evidence="4">
    <location>
        <begin position="368"/>
        <end position="387"/>
    </location>
</feature>
<dbReference type="Pfam" id="PF05954">
    <property type="entry name" value="Phage_GPD"/>
    <property type="match status" value="1"/>
</dbReference>
<dbReference type="InterPro" id="IPR006533">
    <property type="entry name" value="T6SS_Vgr_RhsGE"/>
</dbReference>
<feature type="domain" description="Gp5/Type VI secretion system Vgr protein OB-fold" evidence="5">
    <location>
        <begin position="397"/>
        <end position="465"/>
    </location>
</feature>
<comment type="similarity">
    <text evidence="2">Belongs to the VgrG protein family.</text>
</comment>
<dbReference type="KEGG" id="daer:H9K75_13610"/>
<evidence type="ECO:0000256" key="2">
    <source>
        <dbReference type="ARBA" id="ARBA00005558"/>
    </source>
</evidence>
<evidence type="ECO:0000259" key="5">
    <source>
        <dbReference type="Pfam" id="PF04717"/>
    </source>
</evidence>
<organism evidence="7 8">
    <name type="scientific">Diaphorobacter aerolatus</name>
    <dbReference type="NCBI Taxonomy" id="1288495"/>
    <lineage>
        <taxon>Bacteria</taxon>
        <taxon>Pseudomonadati</taxon>
        <taxon>Pseudomonadota</taxon>
        <taxon>Betaproteobacteria</taxon>
        <taxon>Burkholderiales</taxon>
        <taxon>Comamonadaceae</taxon>
        <taxon>Diaphorobacter</taxon>
    </lineage>
</organism>
<feature type="compositionally biased region" description="Polar residues" evidence="4">
    <location>
        <begin position="368"/>
        <end position="386"/>
    </location>
</feature>
<dbReference type="SUPFAM" id="SSF69349">
    <property type="entry name" value="Phage fibre proteins"/>
    <property type="match status" value="1"/>
</dbReference>
<dbReference type="InterPro" id="IPR054030">
    <property type="entry name" value="Gp5_Vgr_C"/>
</dbReference>
<dbReference type="Gene3D" id="2.30.110.50">
    <property type="match status" value="1"/>
</dbReference>
<keyword evidence="8" id="KW-1185">Reference proteome</keyword>
<dbReference type="AlphaFoldDB" id="A0A7H0GGF8"/>
<sequence>MANRTFIAHSPLGEELEFRSLEGNEQISRLFEYRVRLISQNSSIAARSLLGKDMSIEIDLTTETAGSGKRFLSGQVTQFSYIGKDGDHFAYEALLRPWLWHATRRSDFKIFQFKKVPDIIKEVLGPYGFTIDDRLVGSYRAWDYMVQYGETDFNFISRLLEAEGGYFFFEHSMGSHKLVLADDIGSHGPLPNGPATISYYPGNRAANIHSVDFIDDWRFAEDIASGHFASDDYDFEKPKALLETRQQQPAGHPEDSRELYDWPGGYTDAGDGENYARVRIEQQKAQREVAQGEGNARNIAPGYLFTFSKYPRADQNKEYLIESAYYRFEENVRRSDGAGGSGAAKRAGIDSPTTYRISFSVIPKSVPYRSQRTTPKPHTTGPQTAVITGPAGEEIYTDKYGRVKVQFHWDRYGKNDENSSCWIRVSQTWAGANYGSMHIPRIGQEVIVDFLNGDPDYPIITGRVYNAMQMPPWDLPANKTQSGIKTRSSLGGAGGAGMKNGAGDANALRFEDKKGEEQLWLHAQKDQLTEVEHDEDKWVGNDRRKVIDRDEFNTIHRDRTEIVDRNEKINVHGWRTEEVDLDETITIHGNRTEVVDKNETLTVHKSRTRTVDHNEDVTVRKSRTKTVLKNETDEIKKKWDITVGQMRMEKVGLLSTFNVGLVHSENVGLLHSSIVGGKRIEVSGVDKTEVVNGPRTTTVKSDTVTVEETQKITAKKIEITASQEILLTCGSSSIRLNKDLIRILSDLVRINC</sequence>
<dbReference type="Pfam" id="PF04717">
    <property type="entry name" value="Phage_base_V"/>
    <property type="match status" value="1"/>
</dbReference>
<dbReference type="Gene3D" id="4.10.220.110">
    <property type="match status" value="1"/>
</dbReference>
<dbReference type="InterPro" id="IPR017847">
    <property type="entry name" value="T6SS_RhsGE_Vgr_subset"/>
</dbReference>
<reference evidence="7 8" key="1">
    <citation type="submission" date="2020-08" db="EMBL/GenBank/DDBJ databases">
        <title>Genome sequence of Diaphorobacter aerolatus KACC 16536T.</title>
        <authorList>
            <person name="Hyun D.-W."/>
            <person name="Bae J.-W."/>
        </authorList>
    </citation>
    <scope>NUCLEOTIDE SEQUENCE [LARGE SCALE GENOMIC DNA]</scope>
    <source>
        <strain evidence="7 8">KACC 16536</strain>
    </source>
</reference>
<dbReference type="Gene3D" id="2.40.50.230">
    <property type="entry name" value="Gp5 N-terminal domain"/>
    <property type="match status" value="1"/>
</dbReference>
<accession>A0A7H0GGF8</accession>
<evidence type="ECO:0000256" key="4">
    <source>
        <dbReference type="SAM" id="MobiDB-lite"/>
    </source>
</evidence>
<proteinExistence type="inferred from homology"/>
<dbReference type="InterPro" id="IPR050708">
    <property type="entry name" value="T6SS_VgrG/RHS"/>
</dbReference>
<protein>
    <submittedName>
        <fullName evidence="7">Type VI secretion system tip protein VgrG</fullName>
    </submittedName>
</protein>
<name>A0A7H0GGF8_9BURK</name>
<dbReference type="GO" id="GO:0005576">
    <property type="term" value="C:extracellular region"/>
    <property type="evidence" value="ECO:0007669"/>
    <property type="project" value="UniProtKB-SubCell"/>
</dbReference>
<evidence type="ECO:0000313" key="7">
    <source>
        <dbReference type="EMBL" id="QNP47374.1"/>
    </source>
</evidence>
<evidence type="ECO:0000313" key="8">
    <source>
        <dbReference type="Proteomes" id="UP000516028"/>
    </source>
</evidence>
<comment type="subcellular location">
    <subcellularLocation>
        <location evidence="1">Secreted</location>
    </subcellularLocation>
</comment>
<dbReference type="Pfam" id="PF22178">
    <property type="entry name" value="Gp5_trimer_C"/>
    <property type="match status" value="1"/>
</dbReference>
<evidence type="ECO:0000259" key="6">
    <source>
        <dbReference type="Pfam" id="PF22178"/>
    </source>
</evidence>
<feature type="domain" description="Gp5/Type VI secretion system Vgr C-terminal trimerisation" evidence="6">
    <location>
        <begin position="482"/>
        <end position="603"/>
    </location>
</feature>
<evidence type="ECO:0000256" key="3">
    <source>
        <dbReference type="ARBA" id="ARBA00022525"/>
    </source>
</evidence>
<evidence type="ECO:0000256" key="1">
    <source>
        <dbReference type="ARBA" id="ARBA00004613"/>
    </source>
</evidence>
<dbReference type="NCBIfam" id="TIGR01646">
    <property type="entry name" value="vgr_GE"/>
    <property type="match status" value="1"/>
</dbReference>
<keyword evidence="3" id="KW-0964">Secreted</keyword>
<feature type="region of interest" description="Disordered" evidence="4">
    <location>
        <begin position="478"/>
        <end position="498"/>
    </location>
</feature>
<dbReference type="PANTHER" id="PTHR32305:SF15">
    <property type="entry name" value="PROTEIN RHSA-RELATED"/>
    <property type="match status" value="1"/>
</dbReference>
<gene>
    <name evidence="7" type="primary">tssI</name>
    <name evidence="7" type="ORF">H9K75_13610</name>
</gene>
<dbReference type="Gene3D" id="3.55.50.10">
    <property type="entry name" value="Baseplate protein-like domains"/>
    <property type="match status" value="1"/>
</dbReference>
<dbReference type="SUPFAM" id="SSF69279">
    <property type="entry name" value="Phage tail proteins"/>
    <property type="match status" value="2"/>
</dbReference>
<feature type="compositionally biased region" description="Polar residues" evidence="4">
    <location>
        <begin position="478"/>
        <end position="489"/>
    </location>
</feature>
<dbReference type="InterPro" id="IPR037026">
    <property type="entry name" value="Vgr_OB-fold_dom_sf"/>
</dbReference>
<dbReference type="EMBL" id="CP060783">
    <property type="protein sequence ID" value="QNP47374.1"/>
    <property type="molecule type" value="Genomic_DNA"/>
</dbReference>
<dbReference type="RefSeq" id="WP_187723087.1">
    <property type="nucleotide sequence ID" value="NZ_CP060783.1"/>
</dbReference>